<reference evidence="4" key="2">
    <citation type="submission" date="2023-05" db="EMBL/GenBank/DDBJ databases">
        <authorList>
            <consortium name="Lawrence Berkeley National Laboratory"/>
            <person name="Steindorff A."/>
            <person name="Hensen N."/>
            <person name="Bonometti L."/>
            <person name="Westerberg I."/>
            <person name="Brannstrom I.O."/>
            <person name="Guillou S."/>
            <person name="Cros-Aarteil S."/>
            <person name="Calhoun S."/>
            <person name="Haridas S."/>
            <person name="Kuo A."/>
            <person name="Mondo S."/>
            <person name="Pangilinan J."/>
            <person name="Riley R."/>
            <person name="Labutti K."/>
            <person name="Andreopoulos B."/>
            <person name="Lipzen A."/>
            <person name="Chen C."/>
            <person name="Yanf M."/>
            <person name="Daum C."/>
            <person name="Ng V."/>
            <person name="Clum A."/>
            <person name="Ohm R."/>
            <person name="Martin F."/>
            <person name="Silar P."/>
            <person name="Natvig D."/>
            <person name="Lalanne C."/>
            <person name="Gautier V."/>
            <person name="Ament-Velasquez S.L."/>
            <person name="Kruys A."/>
            <person name="Hutchinson M.I."/>
            <person name="Powell A.J."/>
            <person name="Barry K."/>
            <person name="Miller A.N."/>
            <person name="Grigoriev I.V."/>
            <person name="Debuchy R."/>
            <person name="Gladieux P."/>
            <person name="Thoren M.H."/>
            <person name="Johannesson H."/>
        </authorList>
    </citation>
    <scope>NUCLEOTIDE SEQUENCE</scope>
    <source>
        <strain evidence="4">PSN293</strain>
    </source>
</reference>
<comment type="caution">
    <text evidence="4">The sequence shown here is derived from an EMBL/GenBank/DDBJ whole genome shotgun (WGS) entry which is preliminary data.</text>
</comment>
<dbReference type="EMBL" id="MU858146">
    <property type="protein sequence ID" value="KAK4211543.1"/>
    <property type="molecule type" value="Genomic_DNA"/>
</dbReference>
<dbReference type="PANTHER" id="PTHR28074:SF1">
    <property type="entry name" value="ATP SYNTHASE SUBUNIT K, MITOCHONDRIAL"/>
    <property type="match status" value="1"/>
</dbReference>
<keyword evidence="5" id="KW-1185">Reference proteome</keyword>
<dbReference type="InterPro" id="IPR021278">
    <property type="entry name" value="ATP19"/>
</dbReference>
<dbReference type="Pfam" id="PF11022">
    <property type="entry name" value="ATP19"/>
    <property type="match status" value="1"/>
</dbReference>
<name>A0AAN6Y3J0_9PEZI</name>
<sequence length="79" mass="8465">MGATYYTIFGRQVASHHLAMLTLGTLFGGSYLASRPSGAQKAAVNTPPITAASSDEFDFIKKFMDQADEGDKKAPAEKH</sequence>
<dbReference type="AlphaFoldDB" id="A0AAN6Y3J0"/>
<reference evidence="4" key="1">
    <citation type="journal article" date="2023" name="Mol. Phylogenet. Evol.">
        <title>Genome-scale phylogeny and comparative genomics of the fungal order Sordariales.</title>
        <authorList>
            <person name="Hensen N."/>
            <person name="Bonometti L."/>
            <person name="Westerberg I."/>
            <person name="Brannstrom I.O."/>
            <person name="Guillou S."/>
            <person name="Cros-Aarteil S."/>
            <person name="Calhoun S."/>
            <person name="Haridas S."/>
            <person name="Kuo A."/>
            <person name="Mondo S."/>
            <person name="Pangilinan J."/>
            <person name="Riley R."/>
            <person name="LaButti K."/>
            <person name="Andreopoulos B."/>
            <person name="Lipzen A."/>
            <person name="Chen C."/>
            <person name="Yan M."/>
            <person name="Daum C."/>
            <person name="Ng V."/>
            <person name="Clum A."/>
            <person name="Steindorff A."/>
            <person name="Ohm R.A."/>
            <person name="Martin F."/>
            <person name="Silar P."/>
            <person name="Natvig D.O."/>
            <person name="Lalanne C."/>
            <person name="Gautier V."/>
            <person name="Ament-Velasquez S.L."/>
            <person name="Kruys A."/>
            <person name="Hutchinson M.I."/>
            <person name="Powell A.J."/>
            <person name="Barry K."/>
            <person name="Miller A.N."/>
            <person name="Grigoriev I.V."/>
            <person name="Debuchy R."/>
            <person name="Gladieux P."/>
            <person name="Hiltunen Thoren M."/>
            <person name="Johannesson H."/>
        </authorList>
    </citation>
    <scope>NUCLEOTIDE SEQUENCE</scope>
    <source>
        <strain evidence="4">PSN293</strain>
    </source>
</reference>
<proteinExistence type="predicted"/>
<organism evidence="4 5">
    <name type="scientific">Rhypophila decipiens</name>
    <dbReference type="NCBI Taxonomy" id="261697"/>
    <lineage>
        <taxon>Eukaryota</taxon>
        <taxon>Fungi</taxon>
        <taxon>Dikarya</taxon>
        <taxon>Ascomycota</taxon>
        <taxon>Pezizomycotina</taxon>
        <taxon>Sordariomycetes</taxon>
        <taxon>Sordariomycetidae</taxon>
        <taxon>Sordariales</taxon>
        <taxon>Naviculisporaceae</taxon>
        <taxon>Rhypophila</taxon>
    </lineage>
</organism>
<dbReference type="GO" id="GO:0015986">
    <property type="term" value="P:proton motive force-driven ATP synthesis"/>
    <property type="evidence" value="ECO:0007669"/>
    <property type="project" value="TreeGrafter"/>
</dbReference>
<evidence type="ECO:0000313" key="4">
    <source>
        <dbReference type="EMBL" id="KAK4211543.1"/>
    </source>
</evidence>
<dbReference type="Proteomes" id="UP001301769">
    <property type="component" value="Unassembled WGS sequence"/>
</dbReference>
<evidence type="ECO:0000256" key="2">
    <source>
        <dbReference type="ARBA" id="ARBA00023128"/>
    </source>
</evidence>
<gene>
    <name evidence="4" type="ORF">QBC37DRAFT_426710</name>
</gene>
<evidence type="ECO:0000256" key="1">
    <source>
        <dbReference type="ARBA" id="ARBA00004325"/>
    </source>
</evidence>
<evidence type="ECO:0000313" key="5">
    <source>
        <dbReference type="Proteomes" id="UP001301769"/>
    </source>
</evidence>
<comment type="subcellular location">
    <subcellularLocation>
        <location evidence="1">Mitochondrion membrane</location>
    </subcellularLocation>
</comment>
<keyword evidence="3" id="KW-0472">Membrane</keyword>
<evidence type="ECO:0000256" key="3">
    <source>
        <dbReference type="ARBA" id="ARBA00023136"/>
    </source>
</evidence>
<dbReference type="PANTHER" id="PTHR28074">
    <property type="entry name" value="ATP SYNTHASE SUBUNIT K, MITOCHONDRIAL"/>
    <property type="match status" value="1"/>
</dbReference>
<keyword evidence="2" id="KW-0496">Mitochondrion</keyword>
<protein>
    <recommendedName>
        <fullName evidence="6">ATP synthase subunit K, mitochondrial</fullName>
    </recommendedName>
</protein>
<evidence type="ECO:0008006" key="6">
    <source>
        <dbReference type="Google" id="ProtNLM"/>
    </source>
</evidence>
<dbReference type="GO" id="GO:0031966">
    <property type="term" value="C:mitochondrial membrane"/>
    <property type="evidence" value="ECO:0007669"/>
    <property type="project" value="UniProtKB-SubCell"/>
</dbReference>
<accession>A0AAN6Y3J0</accession>